<dbReference type="Proteomes" id="UP000613580">
    <property type="component" value="Unassembled WGS sequence"/>
</dbReference>
<sequence length="1357" mass="148909">MLQLHEASTTVNTPSVELQTTGGVNQRVEQRVNQRDRRVAGPTVISFLAHLVFQLTRGRSTLYPSLASLSAGSARVPSISEEIALTGLRNNNVDAIARRETAPRPDSPHPFAARSNQSANRLAPTTQQPTNATFVKGGQASSLQSPNSNVESGRLPLQLVKDQKLTNEFQGVPLVPPASLASSATGHATPTPSSSASIATALVPATPSLLEDAFKTLPSPVSVLQLQPFVFLHPTFPPPREPFNAEAVAALRSYVPTSTAMDTMLWWAGEYRQRAARATEFEHYLAAVSGFMARFQPELEAARALVLQQYGPEAIHAWEFLFQALSWMQEELRRESGSCDDRVEVAIFGYEKSLEQVVHDIDAQLQHDIVNRASDEQLYAPPPSPEYSPIETDDPFDSSSNNSSGSSRQSAEAREAGAAAQSLAGLVGAMSNALDVEQERRRVEANGSMGVGAASSADWNQASRRDDSSSDGSLPSLISASPSPPSSLDVQPDHDTASSNTNGLNVRSGSPGTADVGAAQTFSYTTVSSDSFGSNDSLEYDEAYQRLAFGYYHEEPSAGPHPWTRQLAFGTRVPNGINRPFQPLYPAAIQAQWSWNDMYSSASSLSTRSGEREGAGANTTGSTLLGEAARGAGSANGKDAASSQSDVESLMEIEHLVLDDPLPSSSASHVSLAGGNTTTSAPEASQSNNATNAPESSIHSATFTPDATTTSRVFLWDRVEPEYTVNDPSHRAFRSRENEEPMLPDEIYERHGAFLVAPRNTGFASTASASTSSASNPPFDVFLADLAAYHHPNAPSHSLGPLIHHQINEWAARDVQRTGETHASLQTAFDSIYSTRRIVSLVDDEAMASPDGVARVYTYDHYYTPIRTDPATLHRSQHPVHFDGPHFDAFRRILKARIDTLEAYRLGMLFVLGRGVDLHNALYVWFRYHSWATRRRWFTLHPLLRPEERALVEILQAVLLDLGEYTMAGAWEDILNVRLVCEGQIEAWLLNGSLDLEFLEEYDGISTRYIQNLEFDDDTYTDDELDESLEYPDDLEYVDDAPVDNGYFARDQRGNYAPVIERAYNEDETDEEEFESSEPSPPRPTNTISNHVARPPLVHTHNAAQPSVETIQDQALASNLAAQSAFSNARADVPQVAESVRANDWLYTGTRSPLDADGMFGSFRSPVDTSVRANHARDSSDEFEFVVKNESLDGSWLVAERDCPQLKTPTEAPPNEPGGDAPDIGGTEPEFCNFFFTTASNSEPVVPEWTTFAMNNAQLQFVVENDADVLEEDDEYIIYPVALQDDGGKEFQAFTMYKRVDKKVRPVSTTFSPEYEVKRQIPEDPKLSMPRLSKNPPAFVPTERITAERLELLEMQQ</sequence>
<keyword evidence="3" id="KW-1185">Reference proteome</keyword>
<dbReference type="OrthoDB" id="5599163at2759"/>
<feature type="region of interest" description="Disordered" evidence="1">
    <location>
        <begin position="376"/>
        <end position="417"/>
    </location>
</feature>
<reference evidence="2" key="1">
    <citation type="submission" date="2020-05" db="EMBL/GenBank/DDBJ databases">
        <title>Mycena genomes resolve the evolution of fungal bioluminescence.</title>
        <authorList>
            <person name="Tsai I.J."/>
        </authorList>
    </citation>
    <scope>NUCLEOTIDE SEQUENCE</scope>
    <source>
        <strain evidence="2">110903Hualien_Pintung</strain>
    </source>
</reference>
<organism evidence="2 3">
    <name type="scientific">Mycena chlorophos</name>
    <name type="common">Agaric fungus</name>
    <name type="synonym">Agaricus chlorophos</name>
    <dbReference type="NCBI Taxonomy" id="658473"/>
    <lineage>
        <taxon>Eukaryota</taxon>
        <taxon>Fungi</taxon>
        <taxon>Dikarya</taxon>
        <taxon>Basidiomycota</taxon>
        <taxon>Agaricomycotina</taxon>
        <taxon>Agaricomycetes</taxon>
        <taxon>Agaricomycetidae</taxon>
        <taxon>Agaricales</taxon>
        <taxon>Marasmiineae</taxon>
        <taxon>Mycenaceae</taxon>
        <taxon>Mycena</taxon>
    </lineage>
</organism>
<feature type="compositionally biased region" description="Polar residues" evidence="1">
    <location>
        <begin position="663"/>
        <end position="704"/>
    </location>
</feature>
<feature type="region of interest" description="Disordered" evidence="1">
    <location>
        <begin position="1065"/>
        <end position="1091"/>
    </location>
</feature>
<feature type="region of interest" description="Disordered" evidence="1">
    <location>
        <begin position="443"/>
        <end position="514"/>
    </location>
</feature>
<feature type="compositionally biased region" description="Acidic residues" evidence="1">
    <location>
        <begin position="1066"/>
        <end position="1076"/>
    </location>
</feature>
<feature type="region of interest" description="Disordered" evidence="1">
    <location>
        <begin position="100"/>
        <end position="151"/>
    </location>
</feature>
<protein>
    <submittedName>
        <fullName evidence="2">Uncharacterized protein</fullName>
    </submittedName>
</protein>
<name>A0A8H6TQ63_MYCCL</name>
<evidence type="ECO:0000313" key="2">
    <source>
        <dbReference type="EMBL" id="KAF7320787.1"/>
    </source>
</evidence>
<feature type="compositionally biased region" description="Low complexity" evidence="1">
    <location>
        <begin position="398"/>
        <end position="417"/>
    </location>
</feature>
<feature type="compositionally biased region" description="Low complexity" evidence="1">
    <location>
        <begin position="470"/>
        <end position="481"/>
    </location>
</feature>
<evidence type="ECO:0000313" key="3">
    <source>
        <dbReference type="Proteomes" id="UP000613580"/>
    </source>
</evidence>
<dbReference type="EMBL" id="JACAZE010000002">
    <property type="protein sequence ID" value="KAF7320787.1"/>
    <property type="molecule type" value="Genomic_DNA"/>
</dbReference>
<feature type="region of interest" description="Disordered" evidence="1">
    <location>
        <begin position="661"/>
        <end position="704"/>
    </location>
</feature>
<feature type="compositionally biased region" description="Polar residues" evidence="1">
    <location>
        <begin position="497"/>
        <end position="511"/>
    </location>
</feature>
<gene>
    <name evidence="2" type="ORF">HMN09_00165000</name>
</gene>
<accession>A0A8H6TQ63</accession>
<evidence type="ECO:0000256" key="1">
    <source>
        <dbReference type="SAM" id="MobiDB-lite"/>
    </source>
</evidence>
<comment type="caution">
    <text evidence="2">The sequence shown here is derived from an EMBL/GenBank/DDBJ whole genome shotgun (WGS) entry which is preliminary data.</text>
</comment>
<proteinExistence type="predicted"/>
<feature type="region of interest" description="Disordered" evidence="1">
    <location>
        <begin position="602"/>
        <end position="623"/>
    </location>
</feature>
<feature type="compositionally biased region" description="Polar residues" evidence="1">
    <location>
        <begin position="114"/>
        <end position="151"/>
    </location>
</feature>